<dbReference type="RefSeq" id="WP_213671000.1">
    <property type="nucleotide sequence ID" value="NZ_JAHCDA010000003.1"/>
</dbReference>
<evidence type="ECO:0000256" key="1">
    <source>
        <dbReference type="ARBA" id="ARBA00008857"/>
    </source>
</evidence>
<comment type="similarity">
    <text evidence="1">Belongs to the 'phage' integrase family.</text>
</comment>
<evidence type="ECO:0000259" key="6">
    <source>
        <dbReference type="PROSITE" id="PS51898"/>
    </source>
</evidence>
<dbReference type="EMBL" id="JAHCDA010000003">
    <property type="protein sequence ID" value="MBS7812292.1"/>
    <property type="molecule type" value="Genomic_DNA"/>
</dbReference>
<name>A0ABS5QF22_9PROT</name>
<comment type="caution">
    <text evidence="7">The sequence shown here is derived from an EMBL/GenBank/DDBJ whole genome shotgun (WGS) entry which is preliminary data.</text>
</comment>
<keyword evidence="8" id="KW-1185">Reference proteome</keyword>
<dbReference type="SUPFAM" id="SSF56349">
    <property type="entry name" value="DNA breaking-rejoining enzymes"/>
    <property type="match status" value="1"/>
</dbReference>
<dbReference type="InterPro" id="IPR010998">
    <property type="entry name" value="Integrase_recombinase_N"/>
</dbReference>
<dbReference type="Gene3D" id="1.10.443.10">
    <property type="entry name" value="Intergrase catalytic core"/>
    <property type="match status" value="1"/>
</dbReference>
<dbReference type="InterPro" id="IPR011010">
    <property type="entry name" value="DNA_brk_join_enz"/>
</dbReference>
<dbReference type="PANTHER" id="PTHR30349:SF41">
    <property type="entry name" value="INTEGRASE_RECOMBINASE PROTEIN MJ0367-RELATED"/>
    <property type="match status" value="1"/>
</dbReference>
<dbReference type="PANTHER" id="PTHR30349">
    <property type="entry name" value="PHAGE INTEGRASE-RELATED"/>
    <property type="match status" value="1"/>
</dbReference>
<dbReference type="PROSITE" id="PS50003">
    <property type="entry name" value="PH_DOMAIN"/>
    <property type="match status" value="1"/>
</dbReference>
<dbReference type="Gene3D" id="1.10.150.130">
    <property type="match status" value="1"/>
</dbReference>
<dbReference type="Proteomes" id="UP000766336">
    <property type="component" value="Unassembled WGS sequence"/>
</dbReference>
<gene>
    <name evidence="7" type="ORF">KHU32_15185</name>
</gene>
<keyword evidence="4" id="KW-0233">DNA recombination</keyword>
<keyword evidence="2" id="KW-0229">DNA integration</keyword>
<dbReference type="InterPro" id="IPR002104">
    <property type="entry name" value="Integrase_catalytic"/>
</dbReference>
<dbReference type="PROSITE" id="PS51898">
    <property type="entry name" value="TYR_RECOMBINASE"/>
    <property type="match status" value="1"/>
</dbReference>
<sequence>MEVEQAKEERDAWANSLRKKAAKSVAAQAKALKAGPSVLWEDVVEAAIGHAEGSGLKPATLKRYRSSLDTIDPLLRGERVDTITMKRLHRLVKERRQPRVVMVAGKEKGFDTPTNATINRDLSAVSLVLEYAVMEGLVDVNHARLISRKKVTKEVRDPKEIPSDEDIATFLKQASPEFANLVRFLVETGCRLLEGVCAQMPDQSLEGAHPFVMVRHTKSNQPRMLRVHPDTAAWLRELPRTTKTVEFPKETATGKAMKGIPVFWHGRPEDPLPFQNASSNIAQYGKRIEGAVPGYRHFGAHALRHRFAHRKLEEGADLFLLQQHMGHSSIKVTEGYLKTINVAKREAALMGAVGLPVTTLPFKPKG</sequence>
<proteinExistence type="inferred from homology"/>
<keyword evidence="3" id="KW-0238">DNA-binding</keyword>
<organism evidence="7 8">
    <name type="scientific">Roseococcus pinisoli</name>
    <dbReference type="NCBI Taxonomy" id="2835040"/>
    <lineage>
        <taxon>Bacteria</taxon>
        <taxon>Pseudomonadati</taxon>
        <taxon>Pseudomonadota</taxon>
        <taxon>Alphaproteobacteria</taxon>
        <taxon>Acetobacterales</taxon>
        <taxon>Roseomonadaceae</taxon>
        <taxon>Roseococcus</taxon>
    </lineage>
</organism>
<evidence type="ECO:0000256" key="2">
    <source>
        <dbReference type="ARBA" id="ARBA00022908"/>
    </source>
</evidence>
<reference evidence="7 8" key="1">
    <citation type="submission" date="2021-05" db="EMBL/GenBank/DDBJ databases">
        <title>Roseococcus sp. XZZS9, whole genome shotgun sequencing project.</title>
        <authorList>
            <person name="Zhao G."/>
            <person name="Shen L."/>
        </authorList>
    </citation>
    <scope>NUCLEOTIDE SEQUENCE [LARGE SCALE GENOMIC DNA]</scope>
    <source>
        <strain evidence="7 8">XZZS9</strain>
    </source>
</reference>
<evidence type="ECO:0000313" key="7">
    <source>
        <dbReference type="EMBL" id="MBS7812292.1"/>
    </source>
</evidence>
<feature type="domain" description="PH" evidence="5">
    <location>
        <begin position="1"/>
        <end position="22"/>
    </location>
</feature>
<dbReference type="Pfam" id="PF00589">
    <property type="entry name" value="Phage_integrase"/>
    <property type="match status" value="1"/>
</dbReference>
<protein>
    <submittedName>
        <fullName evidence="7">Site-specific integrase</fullName>
    </submittedName>
</protein>
<evidence type="ECO:0000313" key="8">
    <source>
        <dbReference type="Proteomes" id="UP000766336"/>
    </source>
</evidence>
<feature type="domain" description="Tyr recombinase" evidence="6">
    <location>
        <begin position="156"/>
        <end position="349"/>
    </location>
</feature>
<dbReference type="InterPro" id="IPR013762">
    <property type="entry name" value="Integrase-like_cat_sf"/>
</dbReference>
<evidence type="ECO:0000256" key="4">
    <source>
        <dbReference type="ARBA" id="ARBA00023172"/>
    </source>
</evidence>
<evidence type="ECO:0000256" key="3">
    <source>
        <dbReference type="ARBA" id="ARBA00023125"/>
    </source>
</evidence>
<dbReference type="CDD" id="cd00397">
    <property type="entry name" value="DNA_BRE_C"/>
    <property type="match status" value="1"/>
</dbReference>
<accession>A0ABS5QF22</accession>
<dbReference type="InterPro" id="IPR050090">
    <property type="entry name" value="Tyrosine_recombinase_XerCD"/>
</dbReference>
<evidence type="ECO:0000259" key="5">
    <source>
        <dbReference type="PROSITE" id="PS50003"/>
    </source>
</evidence>
<dbReference type="InterPro" id="IPR001849">
    <property type="entry name" value="PH_domain"/>
</dbReference>